<evidence type="ECO:0000256" key="5">
    <source>
        <dbReference type="PROSITE-ProRule" id="PRU01240"/>
    </source>
</evidence>
<dbReference type="EMBL" id="CP029480">
    <property type="protein sequence ID" value="AWV97967.1"/>
    <property type="molecule type" value="Genomic_DNA"/>
</dbReference>
<keyword evidence="10" id="KW-1185">Reference proteome</keyword>
<dbReference type="InterPro" id="IPR051048">
    <property type="entry name" value="Peptidase_S8/S53_subtilisin"/>
</dbReference>
<feature type="active site" description="Charge relay system" evidence="5">
    <location>
        <position position="283"/>
    </location>
</feature>
<dbReference type="CDD" id="cd07483">
    <property type="entry name" value="Peptidases_S8_Subtilisin_Novo-like"/>
    <property type="match status" value="1"/>
</dbReference>
<keyword evidence="3 5" id="KW-0378">Hydrolase</keyword>
<keyword evidence="2 5" id="KW-0645">Protease</keyword>
<feature type="domain" description="Peptidase S8/S53" evidence="8">
    <location>
        <begin position="57"/>
        <end position="489"/>
    </location>
</feature>
<feature type="signal peptide" evidence="7">
    <location>
        <begin position="1"/>
        <end position="19"/>
    </location>
</feature>
<evidence type="ECO:0000256" key="1">
    <source>
        <dbReference type="ARBA" id="ARBA00011073"/>
    </source>
</evidence>
<dbReference type="PROSITE" id="PS00137">
    <property type="entry name" value="SUBTILASE_HIS"/>
    <property type="match status" value="1"/>
</dbReference>
<dbReference type="Gene3D" id="3.40.50.200">
    <property type="entry name" value="Peptidase S8/S53 domain"/>
    <property type="match status" value="2"/>
</dbReference>
<dbReference type="RefSeq" id="WP_111371069.1">
    <property type="nucleotide sequence ID" value="NZ_CP029480.1"/>
</dbReference>
<dbReference type="PROSITE" id="PS00136">
    <property type="entry name" value="SUBTILASE_ASP"/>
    <property type="match status" value="1"/>
</dbReference>
<dbReference type="GO" id="GO:0006508">
    <property type="term" value="P:proteolysis"/>
    <property type="evidence" value="ECO:0007669"/>
    <property type="project" value="UniProtKB-KW"/>
</dbReference>
<proteinExistence type="inferred from homology"/>
<gene>
    <name evidence="9" type="ORF">DJ013_07205</name>
</gene>
<feature type="active site" description="Charge relay system" evidence="5">
    <location>
        <position position="65"/>
    </location>
</feature>
<dbReference type="InterPro" id="IPR023828">
    <property type="entry name" value="Peptidase_S8_Ser-AS"/>
</dbReference>
<dbReference type="InterPro" id="IPR015500">
    <property type="entry name" value="Peptidase_S8_subtilisin-rel"/>
</dbReference>
<evidence type="ECO:0000313" key="10">
    <source>
        <dbReference type="Proteomes" id="UP000249873"/>
    </source>
</evidence>
<keyword evidence="7" id="KW-0732">Signal</keyword>
<evidence type="ECO:0000259" key="8">
    <source>
        <dbReference type="Pfam" id="PF00082"/>
    </source>
</evidence>
<dbReference type="InterPro" id="IPR022398">
    <property type="entry name" value="Peptidase_S8_His-AS"/>
</dbReference>
<feature type="chain" id="PRO_5016410113" evidence="7">
    <location>
        <begin position="20"/>
        <end position="530"/>
    </location>
</feature>
<evidence type="ECO:0000256" key="4">
    <source>
        <dbReference type="ARBA" id="ARBA00022825"/>
    </source>
</evidence>
<dbReference type="InterPro" id="IPR036852">
    <property type="entry name" value="Peptidase_S8/S53_dom_sf"/>
</dbReference>
<evidence type="ECO:0000256" key="2">
    <source>
        <dbReference type="ARBA" id="ARBA00022670"/>
    </source>
</evidence>
<evidence type="ECO:0000313" key="9">
    <source>
        <dbReference type="EMBL" id="AWV97967.1"/>
    </source>
</evidence>
<evidence type="ECO:0000256" key="3">
    <source>
        <dbReference type="ARBA" id="ARBA00022801"/>
    </source>
</evidence>
<dbReference type="Pfam" id="PF00082">
    <property type="entry name" value="Peptidase_S8"/>
    <property type="match status" value="1"/>
</dbReference>
<dbReference type="KEGG" id="als:DJ013_07205"/>
<dbReference type="GO" id="GO:0004252">
    <property type="term" value="F:serine-type endopeptidase activity"/>
    <property type="evidence" value="ECO:0007669"/>
    <property type="project" value="UniProtKB-UniRule"/>
</dbReference>
<dbReference type="InterPro" id="IPR034080">
    <property type="entry name" value="Protease_P7-like_dom"/>
</dbReference>
<dbReference type="AlphaFoldDB" id="A0A2Z4G9S6"/>
<dbReference type="PANTHER" id="PTHR43399">
    <property type="entry name" value="SUBTILISIN-RELATED"/>
    <property type="match status" value="1"/>
</dbReference>
<comment type="similarity">
    <text evidence="1 5 6">Belongs to the peptidase S8 family.</text>
</comment>
<dbReference type="OrthoDB" id="9798386at2"/>
<organism evidence="9 10">
    <name type="scientific">Arcticibacterium luteifluviistationis</name>
    <dbReference type="NCBI Taxonomy" id="1784714"/>
    <lineage>
        <taxon>Bacteria</taxon>
        <taxon>Pseudomonadati</taxon>
        <taxon>Bacteroidota</taxon>
        <taxon>Cytophagia</taxon>
        <taxon>Cytophagales</taxon>
        <taxon>Leadbetterellaceae</taxon>
        <taxon>Arcticibacterium</taxon>
    </lineage>
</organism>
<dbReference type="InterPro" id="IPR023827">
    <property type="entry name" value="Peptidase_S8_Asp-AS"/>
</dbReference>
<sequence length="530" mass="58524">MKKSILASLCICLSLGAFAQELKTKANWFNLDYEKDGVRGMSVEKAYDELLKGRISKTVIVGVVDSGVDIEHEDLKGKIWVNENEIPNNGKDDDNNGFVDDINGWDFIGGADGTDVEQEQLESARLYVKYSELFGENPKKRLLRKYKEEYNTFQKIKKEIDESKKEAEQYLPMYETMKENLSITEQILGDVLGSETFSREQVQAIDDSKVDLRVRQSKQYWLRMEEMGAGSVELQEGIDHFKEQLNFNYNTEFNPRAVVGDNPDKLEYGKYGNNEVKGPRALHGTHVSGIIAANRDNDLGVKGVANDVKIMVVRTVPGGDERDKDVANAIRYAVDNGAKIINMSFGKPYSPEKGWVDDAIKYAESKDVLLISAAGNDNANVDVVTHYPTKYYKSGGEAKNWIGVGASSYEDGLKMVADFSNYGKKSVDVFAPGVAIYSTEPGSKYGEKQGTSMAAPAVTGVAALLKSYFPTLTAVQLKEIILQSSIKLKDEEVILPGGEKEGRFGSLSGTGGVVNAYEAVKMAIQMTAEQ</sequence>
<feature type="active site" description="Charge relay system" evidence="5">
    <location>
        <position position="452"/>
    </location>
</feature>
<keyword evidence="4 5" id="KW-0720">Serine protease</keyword>
<dbReference type="Proteomes" id="UP000249873">
    <property type="component" value="Chromosome"/>
</dbReference>
<dbReference type="InterPro" id="IPR000209">
    <property type="entry name" value="Peptidase_S8/S53_dom"/>
</dbReference>
<accession>A0A2Z4G9S6</accession>
<reference evidence="9 10" key="1">
    <citation type="submission" date="2018-05" db="EMBL/GenBank/DDBJ databases">
        <title>Complete genome sequence of Arcticibacterium luteifluviistationis SM1504T, a cytophagaceae bacterium isolated from Arctic surface seawater.</title>
        <authorList>
            <person name="Li Y."/>
            <person name="Qin Q.-L."/>
        </authorList>
    </citation>
    <scope>NUCLEOTIDE SEQUENCE [LARGE SCALE GENOMIC DNA]</scope>
    <source>
        <strain evidence="9 10">SM1504</strain>
    </source>
</reference>
<dbReference type="PANTHER" id="PTHR43399:SF4">
    <property type="entry name" value="CELL WALL-ASSOCIATED PROTEASE"/>
    <property type="match status" value="1"/>
</dbReference>
<dbReference type="PRINTS" id="PR00723">
    <property type="entry name" value="SUBTILISIN"/>
</dbReference>
<evidence type="ECO:0000256" key="7">
    <source>
        <dbReference type="SAM" id="SignalP"/>
    </source>
</evidence>
<dbReference type="SUPFAM" id="SSF52743">
    <property type="entry name" value="Subtilisin-like"/>
    <property type="match status" value="1"/>
</dbReference>
<dbReference type="PROSITE" id="PS51892">
    <property type="entry name" value="SUBTILASE"/>
    <property type="match status" value="1"/>
</dbReference>
<protein>
    <submittedName>
        <fullName evidence="9">Peptidase S8</fullName>
    </submittedName>
</protein>
<dbReference type="PROSITE" id="PS00138">
    <property type="entry name" value="SUBTILASE_SER"/>
    <property type="match status" value="1"/>
</dbReference>
<evidence type="ECO:0000256" key="6">
    <source>
        <dbReference type="RuleBase" id="RU003355"/>
    </source>
</evidence>
<name>A0A2Z4G9S6_9BACT</name>